<dbReference type="EMBL" id="JACHMF010000001">
    <property type="protein sequence ID" value="MBB4691173.1"/>
    <property type="molecule type" value="Genomic_DNA"/>
</dbReference>
<dbReference type="AlphaFoldDB" id="A0A7W7CQ28"/>
<reference evidence="1 2" key="1">
    <citation type="submission" date="2020-08" db="EMBL/GenBank/DDBJ databases">
        <title>Sequencing the genomes of 1000 actinobacteria strains.</title>
        <authorList>
            <person name="Klenk H.-P."/>
        </authorList>
    </citation>
    <scope>NUCLEOTIDE SEQUENCE [LARGE SCALE GENOMIC DNA]</scope>
    <source>
        <strain evidence="1 2">DSM 45518</strain>
    </source>
</reference>
<protein>
    <submittedName>
        <fullName evidence="1">Uncharacterized protein</fullName>
    </submittedName>
</protein>
<proteinExistence type="predicted"/>
<evidence type="ECO:0000313" key="2">
    <source>
        <dbReference type="Proteomes" id="UP000542742"/>
    </source>
</evidence>
<evidence type="ECO:0000313" key="1">
    <source>
        <dbReference type="EMBL" id="MBB4691173.1"/>
    </source>
</evidence>
<comment type="caution">
    <text evidence="1">The sequence shown here is derived from an EMBL/GenBank/DDBJ whole genome shotgun (WGS) entry which is preliminary data.</text>
</comment>
<keyword evidence="2" id="KW-1185">Reference proteome</keyword>
<dbReference type="Proteomes" id="UP000542742">
    <property type="component" value="Unassembled WGS sequence"/>
</dbReference>
<organism evidence="1 2">
    <name type="scientific">Paractinoplanes abujensis</name>
    <dbReference type="NCBI Taxonomy" id="882441"/>
    <lineage>
        <taxon>Bacteria</taxon>
        <taxon>Bacillati</taxon>
        <taxon>Actinomycetota</taxon>
        <taxon>Actinomycetes</taxon>
        <taxon>Micromonosporales</taxon>
        <taxon>Micromonosporaceae</taxon>
        <taxon>Paractinoplanes</taxon>
    </lineage>
</organism>
<name>A0A7W7CQ28_9ACTN</name>
<gene>
    <name evidence="1" type="ORF">BKA14_001321</name>
</gene>
<sequence>MRVVYLLVFLGLLVAGFFIDAPWWVKAVIGIAVMVPLAVADIVTTGKRQLTHP</sequence>
<accession>A0A7W7CQ28</accession>
<dbReference type="RefSeq" id="WP_184950025.1">
    <property type="nucleotide sequence ID" value="NZ_BOMC01000006.1"/>
</dbReference>